<comment type="caution">
    <text evidence="2">The sequence shown here is derived from an EMBL/GenBank/DDBJ whole genome shotgun (WGS) entry which is preliminary data.</text>
</comment>
<dbReference type="Proteomes" id="UP001139409">
    <property type="component" value="Unassembled WGS sequence"/>
</dbReference>
<evidence type="ECO:0000313" key="2">
    <source>
        <dbReference type="EMBL" id="MCA6074842.1"/>
    </source>
</evidence>
<dbReference type="EMBL" id="JAIXNE010000003">
    <property type="protein sequence ID" value="MCA6076019.1"/>
    <property type="molecule type" value="Genomic_DNA"/>
</dbReference>
<organism evidence="2 5">
    <name type="scientific">Fulvivirga sedimenti</name>
    <dbReference type="NCBI Taxonomy" id="2879465"/>
    <lineage>
        <taxon>Bacteria</taxon>
        <taxon>Pseudomonadati</taxon>
        <taxon>Bacteroidota</taxon>
        <taxon>Cytophagia</taxon>
        <taxon>Cytophagales</taxon>
        <taxon>Fulvivirgaceae</taxon>
        <taxon>Fulvivirga</taxon>
    </lineage>
</organism>
<dbReference type="RefSeq" id="WP_225697953.1">
    <property type="nucleotide sequence ID" value="NZ_JAIXNE010000002.1"/>
</dbReference>
<keyword evidence="1" id="KW-0472">Membrane</keyword>
<gene>
    <name evidence="2" type="ORF">LDX50_08165</name>
    <name evidence="3" type="ORF">LDX50_14135</name>
    <name evidence="4" type="ORF">LDX50_19855</name>
</gene>
<sequence length="155" mass="17284">MKTITLIFFGILFSIAVFAQEPGLRIINRESGKEIFIKESKRVRVKNRFGQEFAGRFVVTDRGKISIDGKTIELVNIQEIQRVPILQSALTRGVLIYGGAVVTGIGVLIGAFGNPAGFLLIIPGSAMIYLGVRSKNFNKRYRIEDDWIYELDGAF</sequence>
<proteinExistence type="predicted"/>
<evidence type="ECO:0000313" key="3">
    <source>
        <dbReference type="EMBL" id="MCA6076019.1"/>
    </source>
</evidence>
<protein>
    <submittedName>
        <fullName evidence="2">Uncharacterized protein</fullName>
    </submittedName>
</protein>
<dbReference type="EMBL" id="JAIXNE010000004">
    <property type="protein sequence ID" value="MCA6077147.1"/>
    <property type="molecule type" value="Genomic_DNA"/>
</dbReference>
<evidence type="ECO:0000256" key="1">
    <source>
        <dbReference type="SAM" id="Phobius"/>
    </source>
</evidence>
<accession>A0A9X1HRE6</accession>
<dbReference type="EMBL" id="JAIXNE010000002">
    <property type="protein sequence ID" value="MCA6074842.1"/>
    <property type="molecule type" value="Genomic_DNA"/>
</dbReference>
<reference evidence="2" key="1">
    <citation type="submission" date="2021-09" db="EMBL/GenBank/DDBJ databases">
        <title>Fulvivirga sp. isolated from coastal sediment.</title>
        <authorList>
            <person name="Yu H."/>
        </authorList>
    </citation>
    <scope>NUCLEOTIDE SEQUENCE</scope>
    <source>
        <strain evidence="2">1062</strain>
    </source>
</reference>
<keyword evidence="1" id="KW-1133">Transmembrane helix</keyword>
<feature type="transmembrane region" description="Helical" evidence="1">
    <location>
        <begin position="105"/>
        <end position="132"/>
    </location>
</feature>
<keyword evidence="5" id="KW-1185">Reference proteome</keyword>
<evidence type="ECO:0000313" key="5">
    <source>
        <dbReference type="Proteomes" id="UP001139409"/>
    </source>
</evidence>
<keyword evidence="1" id="KW-0812">Transmembrane</keyword>
<name>A0A9X1HRE6_9BACT</name>
<evidence type="ECO:0000313" key="4">
    <source>
        <dbReference type="EMBL" id="MCA6077147.1"/>
    </source>
</evidence>
<dbReference type="AlphaFoldDB" id="A0A9X1HRE6"/>